<dbReference type="Gene3D" id="3.30.70.100">
    <property type="match status" value="1"/>
</dbReference>
<dbReference type="SMART" id="SM00886">
    <property type="entry name" value="Dabb"/>
    <property type="match status" value="1"/>
</dbReference>
<dbReference type="SUPFAM" id="SSF54909">
    <property type="entry name" value="Dimeric alpha+beta barrel"/>
    <property type="match status" value="1"/>
</dbReference>
<name>A0ABP7AL45_9ACTN</name>
<dbReference type="RefSeq" id="WP_344808297.1">
    <property type="nucleotide sequence ID" value="NZ_BAABAB010000036.1"/>
</dbReference>
<dbReference type="Proteomes" id="UP001501490">
    <property type="component" value="Unassembled WGS sequence"/>
</dbReference>
<dbReference type="InterPro" id="IPR011008">
    <property type="entry name" value="Dimeric_a/b-barrel"/>
</dbReference>
<gene>
    <name evidence="2" type="ORF">GCM10022236_42150</name>
</gene>
<comment type="caution">
    <text evidence="2">The sequence shown here is derived from an EMBL/GenBank/DDBJ whole genome shotgun (WGS) entry which is preliminary data.</text>
</comment>
<evidence type="ECO:0000313" key="2">
    <source>
        <dbReference type="EMBL" id="GAA3635125.1"/>
    </source>
</evidence>
<protein>
    <submittedName>
        <fullName evidence="2">Dabb family protein</fullName>
    </submittedName>
</protein>
<accession>A0ABP7AL45</accession>
<dbReference type="Pfam" id="PF07876">
    <property type="entry name" value="Dabb"/>
    <property type="match status" value="1"/>
</dbReference>
<reference evidence="3" key="1">
    <citation type="journal article" date="2019" name="Int. J. Syst. Evol. Microbiol.">
        <title>The Global Catalogue of Microorganisms (GCM) 10K type strain sequencing project: providing services to taxonomists for standard genome sequencing and annotation.</title>
        <authorList>
            <consortium name="The Broad Institute Genomics Platform"/>
            <consortium name="The Broad Institute Genome Sequencing Center for Infectious Disease"/>
            <person name="Wu L."/>
            <person name="Ma J."/>
        </authorList>
    </citation>
    <scope>NUCLEOTIDE SEQUENCE [LARGE SCALE GENOMIC DNA]</scope>
    <source>
        <strain evidence="3">JCM 16929</strain>
    </source>
</reference>
<sequence length="98" mass="11208">MAIEHTVVFRLIHPAGSSQETEFLDSARRTLTAIPGVTDFVIKQQCSPKSDLAWQFSMRFADQSAYDAYNAHPAHVAFVEQRWQTEVAAFQEYDFVPR</sequence>
<evidence type="ECO:0000313" key="3">
    <source>
        <dbReference type="Proteomes" id="UP001501490"/>
    </source>
</evidence>
<dbReference type="EMBL" id="BAABAB010000036">
    <property type="protein sequence ID" value="GAA3635125.1"/>
    <property type="molecule type" value="Genomic_DNA"/>
</dbReference>
<keyword evidence="3" id="KW-1185">Reference proteome</keyword>
<proteinExistence type="predicted"/>
<dbReference type="PROSITE" id="PS51502">
    <property type="entry name" value="S_R_A_B_BARREL"/>
    <property type="match status" value="1"/>
</dbReference>
<feature type="domain" description="Stress-response A/B barrel" evidence="1">
    <location>
        <begin position="3"/>
        <end position="95"/>
    </location>
</feature>
<dbReference type="InterPro" id="IPR013097">
    <property type="entry name" value="Dabb"/>
</dbReference>
<organism evidence="2 3">
    <name type="scientific">Microlunatus ginsengisoli</name>
    <dbReference type="NCBI Taxonomy" id="363863"/>
    <lineage>
        <taxon>Bacteria</taxon>
        <taxon>Bacillati</taxon>
        <taxon>Actinomycetota</taxon>
        <taxon>Actinomycetes</taxon>
        <taxon>Propionibacteriales</taxon>
        <taxon>Propionibacteriaceae</taxon>
        <taxon>Microlunatus</taxon>
    </lineage>
</organism>
<evidence type="ECO:0000259" key="1">
    <source>
        <dbReference type="PROSITE" id="PS51502"/>
    </source>
</evidence>